<gene>
    <name evidence="2" type="ORF">RDB_LOCUS25113</name>
</gene>
<evidence type="ECO:0000313" key="2">
    <source>
        <dbReference type="EMBL" id="CAE6436706.1"/>
    </source>
</evidence>
<reference evidence="2" key="1">
    <citation type="submission" date="2021-01" db="EMBL/GenBank/DDBJ databases">
        <authorList>
            <person name="Kaushik A."/>
        </authorList>
    </citation>
    <scope>NUCLEOTIDE SEQUENCE</scope>
    <source>
        <strain evidence="2">Type strain: AG8-Rh-89/</strain>
    </source>
</reference>
<accession>A0A8H2XW66</accession>
<dbReference type="EMBL" id="CAJMWZ010001435">
    <property type="protein sequence ID" value="CAE6436706.1"/>
    <property type="molecule type" value="Genomic_DNA"/>
</dbReference>
<comment type="caution">
    <text evidence="2">The sequence shown here is derived from an EMBL/GenBank/DDBJ whole genome shotgun (WGS) entry which is preliminary data.</text>
</comment>
<organism evidence="2 3">
    <name type="scientific">Rhizoctonia solani</name>
    <dbReference type="NCBI Taxonomy" id="456999"/>
    <lineage>
        <taxon>Eukaryota</taxon>
        <taxon>Fungi</taxon>
        <taxon>Dikarya</taxon>
        <taxon>Basidiomycota</taxon>
        <taxon>Agaricomycotina</taxon>
        <taxon>Agaricomycetes</taxon>
        <taxon>Cantharellales</taxon>
        <taxon>Ceratobasidiaceae</taxon>
        <taxon>Rhizoctonia</taxon>
    </lineage>
</organism>
<feature type="region of interest" description="Disordered" evidence="1">
    <location>
        <begin position="1"/>
        <end position="39"/>
    </location>
</feature>
<dbReference type="Proteomes" id="UP000663850">
    <property type="component" value="Unassembled WGS sequence"/>
</dbReference>
<feature type="compositionally biased region" description="Basic and acidic residues" evidence="1">
    <location>
        <begin position="15"/>
        <end position="28"/>
    </location>
</feature>
<evidence type="ECO:0000313" key="3">
    <source>
        <dbReference type="Proteomes" id="UP000663850"/>
    </source>
</evidence>
<dbReference type="AlphaFoldDB" id="A0A8H2XW66"/>
<evidence type="ECO:0000256" key="1">
    <source>
        <dbReference type="SAM" id="MobiDB-lite"/>
    </source>
</evidence>
<name>A0A8H2XW66_9AGAM</name>
<protein>
    <submittedName>
        <fullName evidence="2">Uncharacterized protein</fullName>
    </submittedName>
</protein>
<proteinExistence type="predicted"/>
<sequence>MGFKRIFKRGKKKKPENESRGSPSREDTSEPGASIWGASPTPLPSVAVSALVFQPFVSLPAPPPSEHRRTETTVSNTDTWTNLTAFLNLVHQAPVFAPIAEAMDDLSWFVRAHENAVTTRNEYKALRTQIEGLFKDLHAHFSRSSPPAMTTSMLNLCE</sequence>
<feature type="compositionally biased region" description="Basic residues" evidence="1">
    <location>
        <begin position="1"/>
        <end position="14"/>
    </location>
</feature>